<protein>
    <submittedName>
        <fullName evidence="2">Uncharacterized protein</fullName>
    </submittedName>
</protein>
<dbReference type="EMBL" id="AF083031">
    <property type="protein sequence ID" value="AAK39693.1"/>
    <property type="molecule type" value="Genomic_DNA"/>
</dbReference>
<dbReference type="AlphaFoldDB" id="Q98S90"/>
<feature type="transmembrane region" description="Helical" evidence="1">
    <location>
        <begin position="305"/>
        <end position="326"/>
    </location>
</feature>
<keyword evidence="1" id="KW-1133">Transmembrane helix</keyword>
<evidence type="ECO:0000313" key="3">
    <source>
        <dbReference type="Proteomes" id="UP000242167"/>
    </source>
</evidence>
<dbReference type="PIR" id="H90124">
    <property type="entry name" value="H90124"/>
</dbReference>
<gene>
    <name evidence="2" type="primary">orf753</name>
</gene>
<evidence type="ECO:0000313" key="2">
    <source>
        <dbReference type="EMBL" id="AAK39693.1"/>
    </source>
</evidence>
<accession>Q98S90</accession>
<name>Q98S90_GUITH</name>
<dbReference type="Proteomes" id="UP000242167">
    <property type="component" value="Nucleomorph 3"/>
</dbReference>
<dbReference type="GeneID" id="857166"/>
<organism evidence="2 3">
    <name type="scientific">Guillardia theta</name>
    <name type="common">Cryptophyte</name>
    <name type="synonym">Cryptomonas phi</name>
    <dbReference type="NCBI Taxonomy" id="55529"/>
    <lineage>
        <taxon>Eukaryota</taxon>
        <taxon>Cryptophyceae</taxon>
        <taxon>Pyrenomonadales</taxon>
        <taxon>Geminigeraceae</taxon>
        <taxon>Guillardia</taxon>
    </lineage>
</organism>
<reference evidence="2 3" key="1">
    <citation type="journal article" date="2001" name="Nature">
        <title>The highly reduced genome of an enslaved algal nucleus.</title>
        <authorList>
            <person name="Douglas S."/>
            <person name="Zauner S."/>
            <person name="Fraunholz M."/>
            <person name="Beaton M."/>
            <person name="Penny S."/>
            <person name="Deng L."/>
            <person name="Wu X."/>
            <person name="Reith M."/>
            <person name="Cavalier-Smith T."/>
            <person name="Maier U."/>
        </authorList>
    </citation>
    <scope>NUCLEOTIDE SEQUENCE [LARGE SCALE GENOMIC DNA]</scope>
</reference>
<proteinExistence type="predicted"/>
<keyword evidence="1" id="KW-0472">Membrane</keyword>
<evidence type="ECO:0000256" key="1">
    <source>
        <dbReference type="SAM" id="Phobius"/>
    </source>
</evidence>
<dbReference type="RefSeq" id="XP_001713384.1">
    <property type="nucleotide sequence ID" value="XM_001713332.1"/>
</dbReference>
<keyword evidence="1" id="KW-0812">Transmembrane</keyword>
<feature type="transmembrane region" description="Helical" evidence="1">
    <location>
        <begin position="358"/>
        <end position="376"/>
    </location>
</feature>
<keyword evidence="2" id="KW-0542">Nucleomorph</keyword>
<feature type="transmembrane region" description="Helical" evidence="1">
    <location>
        <begin position="46"/>
        <end position="66"/>
    </location>
</feature>
<sequence>MNNHTVEFLLVTLWLNIYDLSNSTLIWSQEFLSLFDYFNGYRKTMLFINICIIFEYIKSFIFIGILRDLYSNQNSYEKTILQLFIKINNHLLKTKYFANLILLSFQTNIDLFRSKLYRFNVELKFFEKKKKNFHKFKKKLILCHDKNSDLLLNLEYLFDFYKFYFFSKMFTNQFFFNNLSKKSNKVNSTLINMFYSTCTALNSKIFEISNYNIAIIFNQLNDSQHYNYFSKILSIKSSFNKFINDKIFINLYFQFIKKNIKYTLCRFMFKIKNFKQIRFKIIKLSLITQKLKDLKLKFFTIESRFIFFHTLLWISKILTNLPISLFSNNFLFFQQTETIQKNIRLLIFLNHSLLKEQIYLLILRIMKINIIKFLIIKNEFLNSIKLFLSFIVKQGSFKSVLPFKLLSTIFFIVFLVLFYNNNENEKSKNSEIKIYRSTFPKIHNEENSNIPVNLSTLKIRILKFFGFSISRILFHYKNKYIFSIEYFDNKKFFYSYFNQNLFHINYVQDFIVYEKIRKNNLIFYQDKFEVKKFSYLLTYNFLRYIKICEMSKICIDFKVFKINWEIINSEILFQFAGEFCSKKLNFYIIMKFNNFLFTSLFNKNFFLSEKELRNFFRKIDIIIFSKLNFFSSLLIKKFFNLHKEKNNLYMLNKNLKIYKLTTFLNEKFKTKNLMVKYSLDDDHIYSCDSMLNRILKGTISIQADFLLINLRKDLRYYFYPEVRGILNQIRILNEKLLLKMKVNYKFLYFSKII</sequence>
<geneLocation type="nucleomorph" evidence="2"/>
<feature type="transmembrane region" description="Helical" evidence="1">
    <location>
        <begin position="397"/>
        <end position="419"/>
    </location>
</feature>